<comment type="caution">
    <text evidence="1">The sequence shown here is derived from an EMBL/GenBank/DDBJ whole genome shotgun (WGS) entry which is preliminary data.</text>
</comment>
<evidence type="ECO:0000313" key="2">
    <source>
        <dbReference type="Proteomes" id="UP001341840"/>
    </source>
</evidence>
<name>A0ABU6S8S2_9FABA</name>
<evidence type="ECO:0000313" key="1">
    <source>
        <dbReference type="EMBL" id="MED6132669.1"/>
    </source>
</evidence>
<dbReference type="InterPro" id="IPR013083">
    <property type="entry name" value="Znf_RING/FYVE/PHD"/>
</dbReference>
<dbReference type="SUPFAM" id="SSF57850">
    <property type="entry name" value="RING/U-box"/>
    <property type="match status" value="1"/>
</dbReference>
<dbReference type="EMBL" id="JASCZI010060484">
    <property type="protein sequence ID" value="MED6132669.1"/>
    <property type="molecule type" value="Genomic_DNA"/>
</dbReference>
<dbReference type="Proteomes" id="UP001341840">
    <property type="component" value="Unassembled WGS sequence"/>
</dbReference>
<dbReference type="Gene3D" id="3.30.40.10">
    <property type="entry name" value="Zinc/RING finger domain, C3HC4 (zinc finger)"/>
    <property type="match status" value="1"/>
</dbReference>
<protein>
    <submittedName>
        <fullName evidence="1">Uncharacterized protein</fullName>
    </submittedName>
</protein>
<proteinExistence type="predicted"/>
<organism evidence="1 2">
    <name type="scientific">Stylosanthes scabra</name>
    <dbReference type="NCBI Taxonomy" id="79078"/>
    <lineage>
        <taxon>Eukaryota</taxon>
        <taxon>Viridiplantae</taxon>
        <taxon>Streptophyta</taxon>
        <taxon>Embryophyta</taxon>
        <taxon>Tracheophyta</taxon>
        <taxon>Spermatophyta</taxon>
        <taxon>Magnoliopsida</taxon>
        <taxon>eudicotyledons</taxon>
        <taxon>Gunneridae</taxon>
        <taxon>Pentapetalae</taxon>
        <taxon>rosids</taxon>
        <taxon>fabids</taxon>
        <taxon>Fabales</taxon>
        <taxon>Fabaceae</taxon>
        <taxon>Papilionoideae</taxon>
        <taxon>50 kb inversion clade</taxon>
        <taxon>dalbergioids sensu lato</taxon>
        <taxon>Dalbergieae</taxon>
        <taxon>Pterocarpus clade</taxon>
        <taxon>Stylosanthes</taxon>
    </lineage>
</organism>
<accession>A0ABU6S8S2</accession>
<reference evidence="1 2" key="1">
    <citation type="journal article" date="2023" name="Plants (Basel)">
        <title>Bridging the Gap: Combining Genomics and Transcriptomics Approaches to Understand Stylosanthes scabra, an Orphan Legume from the Brazilian Caatinga.</title>
        <authorList>
            <person name="Ferreira-Neto J.R.C."/>
            <person name="da Silva M.D."/>
            <person name="Binneck E."/>
            <person name="de Melo N.F."/>
            <person name="da Silva R.H."/>
            <person name="de Melo A.L.T.M."/>
            <person name="Pandolfi V."/>
            <person name="Bustamante F.O."/>
            <person name="Brasileiro-Vidal A.C."/>
            <person name="Benko-Iseppon A.M."/>
        </authorList>
    </citation>
    <scope>NUCLEOTIDE SEQUENCE [LARGE SCALE GENOMIC DNA]</scope>
    <source>
        <tissue evidence="1">Leaves</tissue>
    </source>
</reference>
<sequence length="176" mass="20384">MVVQRWLCSLSGCCRHGLSNWPGSLTYYMYYGFDRTKNAEDLMSYDLVLTKVDSPVKKVVWRRLTLSRIRGVSCRARWLRASMPGADVSNKPDLLQKLVEKLQDEDYDCPICLHPKQDLVITKCAHVFSNLRRTNPAFVLIAVDPYVNLTCSPPWPTLLLFILQGYLPKFQQEYTY</sequence>
<gene>
    <name evidence="1" type="ORF">PIB30_021152</name>
</gene>
<keyword evidence="2" id="KW-1185">Reference proteome</keyword>